<keyword evidence="1" id="KW-0677">Repeat</keyword>
<dbReference type="GO" id="GO:0003723">
    <property type="term" value="F:RNA binding"/>
    <property type="evidence" value="ECO:0007669"/>
    <property type="project" value="InterPro"/>
</dbReference>
<organism evidence="2 3">
    <name type="scientific">Heracleum sosnowskyi</name>
    <dbReference type="NCBI Taxonomy" id="360622"/>
    <lineage>
        <taxon>Eukaryota</taxon>
        <taxon>Viridiplantae</taxon>
        <taxon>Streptophyta</taxon>
        <taxon>Embryophyta</taxon>
        <taxon>Tracheophyta</taxon>
        <taxon>Spermatophyta</taxon>
        <taxon>Magnoliopsida</taxon>
        <taxon>eudicotyledons</taxon>
        <taxon>Gunneridae</taxon>
        <taxon>Pentapetalae</taxon>
        <taxon>asterids</taxon>
        <taxon>campanulids</taxon>
        <taxon>Apiales</taxon>
        <taxon>Apiaceae</taxon>
        <taxon>Apioideae</taxon>
        <taxon>apioid superclade</taxon>
        <taxon>Tordylieae</taxon>
        <taxon>Tordyliinae</taxon>
        <taxon>Heracleum</taxon>
    </lineage>
</organism>
<dbReference type="Proteomes" id="UP001237642">
    <property type="component" value="Unassembled WGS sequence"/>
</dbReference>
<reference evidence="2" key="1">
    <citation type="submission" date="2023-02" db="EMBL/GenBank/DDBJ databases">
        <title>Genome of toxic invasive species Heracleum sosnowskyi carries increased number of genes despite the absence of recent whole-genome duplications.</title>
        <authorList>
            <person name="Schelkunov M."/>
            <person name="Shtratnikova V."/>
            <person name="Makarenko M."/>
            <person name="Klepikova A."/>
            <person name="Omelchenko D."/>
            <person name="Novikova G."/>
            <person name="Obukhova E."/>
            <person name="Bogdanov V."/>
            <person name="Penin A."/>
            <person name="Logacheva M."/>
        </authorList>
    </citation>
    <scope>NUCLEOTIDE SEQUENCE</scope>
    <source>
        <strain evidence="2">Hsosn_3</strain>
        <tissue evidence="2">Leaf</tissue>
    </source>
</reference>
<gene>
    <name evidence="2" type="ORF">POM88_028740</name>
</gene>
<comment type="caution">
    <text evidence="2">The sequence shown here is derived from an EMBL/GenBank/DDBJ whole genome shotgun (WGS) entry which is preliminary data.</text>
</comment>
<dbReference type="Pfam" id="PF01535">
    <property type="entry name" value="PPR"/>
    <property type="match status" value="4"/>
</dbReference>
<proteinExistence type="predicted"/>
<dbReference type="AlphaFoldDB" id="A0AAD8HSG5"/>
<sequence>MISGYVRYDQLNEGLMLFSVMMEKSGIVGSNKFIVSSTYQSAEYLGKQVHGYMIKIRCDQEPGASNSLNGQPHEALQLFRLLLKSGNKPDHITFIGVLSACTHAGLIDEGLEYFHSIKEKHGLEYIEHHYGCVIDLLGRSGRFKEAEDFILSMPMKPSECHWSSLLNGCRIHGNIELAKRSAEAVFQIEPDSAANMSLDFGRRMFD</sequence>
<dbReference type="InterPro" id="IPR011990">
    <property type="entry name" value="TPR-like_helical_dom_sf"/>
</dbReference>
<name>A0AAD8HSG5_9APIA</name>
<dbReference type="EMBL" id="JAUIZM010000007">
    <property type="protein sequence ID" value="KAK1372547.1"/>
    <property type="molecule type" value="Genomic_DNA"/>
</dbReference>
<evidence type="ECO:0000313" key="2">
    <source>
        <dbReference type="EMBL" id="KAK1372547.1"/>
    </source>
</evidence>
<evidence type="ECO:0000256" key="1">
    <source>
        <dbReference type="ARBA" id="ARBA00022737"/>
    </source>
</evidence>
<dbReference type="GO" id="GO:0009451">
    <property type="term" value="P:RNA modification"/>
    <property type="evidence" value="ECO:0007669"/>
    <property type="project" value="InterPro"/>
</dbReference>
<accession>A0AAD8HSG5</accession>
<dbReference type="InterPro" id="IPR002885">
    <property type="entry name" value="PPR_rpt"/>
</dbReference>
<dbReference type="InterPro" id="IPR046960">
    <property type="entry name" value="PPR_At4g14850-like_plant"/>
</dbReference>
<dbReference type="PANTHER" id="PTHR47926">
    <property type="entry name" value="PENTATRICOPEPTIDE REPEAT-CONTAINING PROTEIN"/>
    <property type="match status" value="1"/>
</dbReference>
<keyword evidence="3" id="KW-1185">Reference proteome</keyword>
<protein>
    <submittedName>
        <fullName evidence="2">Pentatricopeptide repeat-containing protein</fullName>
    </submittedName>
</protein>
<dbReference type="PANTHER" id="PTHR47926:SF414">
    <property type="entry name" value="PENTATRICOPEPTIDE REPEAT-CONTAINING PROTEIN DOT4, CHLOROPLASTIC-LIKE"/>
    <property type="match status" value="1"/>
</dbReference>
<dbReference type="Gene3D" id="1.25.40.10">
    <property type="entry name" value="Tetratricopeptide repeat domain"/>
    <property type="match status" value="1"/>
</dbReference>
<evidence type="ECO:0000313" key="3">
    <source>
        <dbReference type="Proteomes" id="UP001237642"/>
    </source>
</evidence>
<reference evidence="2" key="2">
    <citation type="submission" date="2023-05" db="EMBL/GenBank/DDBJ databases">
        <authorList>
            <person name="Schelkunov M.I."/>
        </authorList>
    </citation>
    <scope>NUCLEOTIDE SEQUENCE</scope>
    <source>
        <strain evidence="2">Hsosn_3</strain>
        <tissue evidence="2">Leaf</tissue>
    </source>
</reference>